<dbReference type="AlphaFoldDB" id="A0A165YHF2"/>
<sequence>MHGSSSWAKARSADLRTLVAISRVFYYIPPYYIPPGMILGIVDAVPNSPEHPLLVVVPAAVAEYFI</sequence>
<organism evidence="1 2">
    <name type="scientific">Sistotremastrum suecicum HHB10207 ss-3</name>
    <dbReference type="NCBI Taxonomy" id="1314776"/>
    <lineage>
        <taxon>Eukaryota</taxon>
        <taxon>Fungi</taxon>
        <taxon>Dikarya</taxon>
        <taxon>Basidiomycota</taxon>
        <taxon>Agaricomycotina</taxon>
        <taxon>Agaricomycetes</taxon>
        <taxon>Sistotremastrales</taxon>
        <taxon>Sistotremastraceae</taxon>
        <taxon>Sistotremastrum</taxon>
    </lineage>
</organism>
<proteinExistence type="predicted"/>
<dbReference type="Proteomes" id="UP000076798">
    <property type="component" value="Unassembled WGS sequence"/>
</dbReference>
<keyword evidence="2" id="KW-1185">Reference proteome</keyword>
<dbReference type="EMBL" id="KV428254">
    <property type="protein sequence ID" value="KZT33255.1"/>
    <property type="molecule type" value="Genomic_DNA"/>
</dbReference>
<gene>
    <name evidence="1" type="ORF">SISSUDRAFT_431610</name>
</gene>
<accession>A0A165YHF2</accession>
<evidence type="ECO:0000313" key="2">
    <source>
        <dbReference type="Proteomes" id="UP000076798"/>
    </source>
</evidence>
<protein>
    <submittedName>
        <fullName evidence="1">Uncharacterized protein</fullName>
    </submittedName>
</protein>
<name>A0A165YHF2_9AGAM</name>
<evidence type="ECO:0000313" key="1">
    <source>
        <dbReference type="EMBL" id="KZT33255.1"/>
    </source>
</evidence>
<reference evidence="1 2" key="1">
    <citation type="journal article" date="2016" name="Mol. Biol. Evol.">
        <title>Comparative Genomics of Early-Diverging Mushroom-Forming Fungi Provides Insights into the Origins of Lignocellulose Decay Capabilities.</title>
        <authorList>
            <person name="Nagy L.G."/>
            <person name="Riley R."/>
            <person name="Tritt A."/>
            <person name="Adam C."/>
            <person name="Daum C."/>
            <person name="Floudas D."/>
            <person name="Sun H."/>
            <person name="Yadav J.S."/>
            <person name="Pangilinan J."/>
            <person name="Larsson K.H."/>
            <person name="Matsuura K."/>
            <person name="Barry K."/>
            <person name="Labutti K."/>
            <person name="Kuo R."/>
            <person name="Ohm R.A."/>
            <person name="Bhattacharya S.S."/>
            <person name="Shirouzu T."/>
            <person name="Yoshinaga Y."/>
            <person name="Martin F.M."/>
            <person name="Grigoriev I.V."/>
            <person name="Hibbett D.S."/>
        </authorList>
    </citation>
    <scope>NUCLEOTIDE SEQUENCE [LARGE SCALE GENOMIC DNA]</scope>
    <source>
        <strain evidence="1 2">HHB10207 ss-3</strain>
    </source>
</reference>